<evidence type="ECO:0000313" key="2">
    <source>
        <dbReference type="EMBL" id="ORE87323.1"/>
    </source>
</evidence>
<proteinExistence type="predicted"/>
<accession>A0A1Y1SF47</accession>
<dbReference type="AlphaFoldDB" id="A0A1Y1SF47"/>
<dbReference type="GO" id="GO:0016989">
    <property type="term" value="F:sigma factor antagonist activity"/>
    <property type="evidence" value="ECO:0007669"/>
    <property type="project" value="TreeGrafter"/>
</dbReference>
<dbReference type="InterPro" id="IPR012373">
    <property type="entry name" value="Ferrdict_sens_TM"/>
</dbReference>
<gene>
    <name evidence="2" type="ORF">ATO7_09787</name>
</gene>
<name>A0A1Y1SF47_9GAMM</name>
<comment type="caution">
    <text evidence="2">The sequence shown here is derived from an EMBL/GenBank/DDBJ whole genome shotgun (WGS) entry which is preliminary data.</text>
</comment>
<keyword evidence="3" id="KW-1185">Reference proteome</keyword>
<evidence type="ECO:0000259" key="1">
    <source>
        <dbReference type="Pfam" id="PF04773"/>
    </source>
</evidence>
<dbReference type="STRING" id="1317117.ATO7_09787"/>
<dbReference type="Gene3D" id="3.55.50.30">
    <property type="match status" value="1"/>
</dbReference>
<dbReference type="OrthoDB" id="9771237at2"/>
<evidence type="ECO:0000313" key="3">
    <source>
        <dbReference type="Proteomes" id="UP000192342"/>
    </source>
</evidence>
<dbReference type="PANTHER" id="PTHR30273">
    <property type="entry name" value="PERIPLASMIC SIGNAL SENSOR AND SIGMA FACTOR ACTIVATOR FECR-RELATED"/>
    <property type="match status" value="1"/>
</dbReference>
<reference evidence="2 3" key="1">
    <citation type="submission" date="2013-04" db="EMBL/GenBank/DDBJ databases">
        <title>Oceanococcus atlanticus 22II-S10r2 Genome Sequencing.</title>
        <authorList>
            <person name="Lai Q."/>
            <person name="Li G."/>
            <person name="Shao Z."/>
        </authorList>
    </citation>
    <scope>NUCLEOTIDE SEQUENCE [LARGE SCALE GENOMIC DNA]</scope>
    <source>
        <strain evidence="2 3">22II-S10r2</strain>
    </source>
</reference>
<sequence length="314" mass="34739">MPDRNESLDDQALRHFMALREPCADSREQLRRRHDLQRWLDQGPDYRQAWLRCEQQWQAIEPLSPLFQAPKPRYSKPWTVATAAMVMLTLGLAWLLMPDDSGAIVNTRHVQTAKGYPQRVDLEDGTMLMIDGASRLQVRYTSRKRSVALISGAAFFDVAHQPRRPFVVDTGQGQVRVLGTAFEVDAWPGGARVAVTRGRVAVQSAGLNQSVEIVPGTAASLARGKAPDVQSQSADGVAGWRTGQLSFEGAALAEAVRAMGRHYRGTIQLSPVVADLRLTMSIKLAAVEPALMALPEVLPVRVYRNHNTIFVEPR</sequence>
<dbReference type="Pfam" id="PF04773">
    <property type="entry name" value="FecR"/>
    <property type="match status" value="1"/>
</dbReference>
<dbReference type="EMBL" id="AQQV01000002">
    <property type="protein sequence ID" value="ORE87323.1"/>
    <property type="molecule type" value="Genomic_DNA"/>
</dbReference>
<dbReference type="Gene3D" id="2.60.120.1440">
    <property type="match status" value="1"/>
</dbReference>
<protein>
    <submittedName>
        <fullName evidence="2">Inner membrane sensor protein</fullName>
    </submittedName>
</protein>
<feature type="domain" description="FecR protein" evidence="1">
    <location>
        <begin position="110"/>
        <end position="200"/>
    </location>
</feature>
<dbReference type="InterPro" id="IPR006860">
    <property type="entry name" value="FecR"/>
</dbReference>
<organism evidence="2 3">
    <name type="scientific">Oceanococcus atlanticus</name>
    <dbReference type="NCBI Taxonomy" id="1317117"/>
    <lineage>
        <taxon>Bacteria</taxon>
        <taxon>Pseudomonadati</taxon>
        <taxon>Pseudomonadota</taxon>
        <taxon>Gammaproteobacteria</taxon>
        <taxon>Chromatiales</taxon>
        <taxon>Oceanococcaceae</taxon>
        <taxon>Oceanococcus</taxon>
    </lineage>
</organism>
<dbReference type="RefSeq" id="WP_158523148.1">
    <property type="nucleotide sequence ID" value="NZ_AQQV01000002.1"/>
</dbReference>
<dbReference type="PIRSF" id="PIRSF018266">
    <property type="entry name" value="FecR"/>
    <property type="match status" value="1"/>
</dbReference>
<dbReference type="Proteomes" id="UP000192342">
    <property type="component" value="Unassembled WGS sequence"/>
</dbReference>
<dbReference type="PANTHER" id="PTHR30273:SF2">
    <property type="entry name" value="PROTEIN FECR"/>
    <property type="match status" value="1"/>
</dbReference>